<feature type="transmembrane region" description="Helical" evidence="8">
    <location>
        <begin position="221"/>
        <end position="243"/>
    </location>
</feature>
<keyword evidence="5 8" id="KW-0812">Transmembrane</keyword>
<dbReference type="Proteomes" id="UP000465601">
    <property type="component" value="Unassembled WGS sequence"/>
</dbReference>
<feature type="transmembrane region" description="Helical" evidence="8">
    <location>
        <begin position="186"/>
        <end position="209"/>
    </location>
</feature>
<comment type="caution">
    <text evidence="9">The sequence shown here is derived from an EMBL/GenBank/DDBJ whole genome shotgun (WGS) entry which is preliminary data.</text>
</comment>
<feature type="transmembrane region" description="Helical" evidence="8">
    <location>
        <begin position="44"/>
        <end position="65"/>
    </location>
</feature>
<dbReference type="GO" id="GO:0016020">
    <property type="term" value="C:membrane"/>
    <property type="evidence" value="ECO:0007669"/>
    <property type="project" value="UniProtKB-SubCell"/>
</dbReference>
<gene>
    <name evidence="9" type="ORF">F8153_06300</name>
</gene>
<dbReference type="EMBL" id="WBZB01000016">
    <property type="protein sequence ID" value="KAB3530757.1"/>
    <property type="molecule type" value="Genomic_DNA"/>
</dbReference>
<reference evidence="9 10" key="1">
    <citation type="submission" date="2019-10" db="EMBL/GenBank/DDBJ databases">
        <title>Alkaliphilus serpentinus sp. nov. and Alkaliphilus pronyensis sp. nov., two novel anaerobic alkaliphilic species isolated from the serpentinized-hosted hydrothermal field of the Prony Bay (New Caledonia).</title>
        <authorList>
            <person name="Postec A."/>
        </authorList>
    </citation>
    <scope>NUCLEOTIDE SEQUENCE [LARGE SCALE GENOMIC DNA]</scope>
    <source>
        <strain evidence="9 10">LacT</strain>
    </source>
</reference>
<keyword evidence="7 8" id="KW-0472">Membrane</keyword>
<feature type="transmembrane region" description="Helical" evidence="8">
    <location>
        <begin position="271"/>
        <end position="295"/>
    </location>
</feature>
<dbReference type="Gene3D" id="1.20.1740.10">
    <property type="entry name" value="Amino acid/polyamine transporter I"/>
    <property type="match status" value="1"/>
</dbReference>
<dbReference type="PANTHER" id="PTHR34975:SF2">
    <property type="entry name" value="SPORE GERMINATION PROTEIN A2"/>
    <property type="match status" value="1"/>
</dbReference>
<dbReference type="Pfam" id="PF03845">
    <property type="entry name" value="Spore_permease"/>
    <property type="match status" value="1"/>
</dbReference>
<keyword evidence="3" id="KW-0813">Transport</keyword>
<organism evidence="9 10">
    <name type="scientific">Alkaliphilus serpentinus</name>
    <dbReference type="NCBI Taxonomy" id="1482731"/>
    <lineage>
        <taxon>Bacteria</taxon>
        <taxon>Bacillati</taxon>
        <taxon>Bacillota</taxon>
        <taxon>Clostridia</taxon>
        <taxon>Peptostreptococcales</taxon>
        <taxon>Natronincolaceae</taxon>
        <taxon>Alkaliphilus</taxon>
    </lineage>
</organism>
<feature type="transmembrane region" description="Helical" evidence="8">
    <location>
        <begin position="307"/>
        <end position="323"/>
    </location>
</feature>
<keyword evidence="4" id="KW-0309">Germination</keyword>
<feature type="transmembrane region" description="Helical" evidence="8">
    <location>
        <begin position="335"/>
        <end position="357"/>
    </location>
</feature>
<dbReference type="GO" id="GO:0009847">
    <property type="term" value="P:spore germination"/>
    <property type="evidence" value="ECO:0007669"/>
    <property type="project" value="InterPro"/>
</dbReference>
<dbReference type="OrthoDB" id="1931502at2"/>
<feature type="transmembrane region" description="Helical" evidence="8">
    <location>
        <begin position="147"/>
        <end position="166"/>
    </location>
</feature>
<comment type="similarity">
    <text evidence="2">Belongs to the amino acid-polyamine-organocation (APC) superfamily. Spore germination protein (SGP) (TC 2.A.3.9) family.</text>
</comment>
<sequence length="365" mass="41161">MYGKYKDGEITPIQSYIILISIMIGTGILGLSRIVAAVSRQDAWISVLVNGIFISIIMAIMVFTISKFKELNFLEYVCHLLSKPVGYTITIGFIAYSILATGTIIRFVSEMIGTWFLPITPIYVISAITVITTIYMTRKGLTVLARFNEVIAFMLIPFALLVFVSYTELNFVYIKPIGGSGIKNIMAGVVPSFYAFGGYEIMMIVYPYISNKKKPILKYSVLSMLLVTLFYGGTVFFHIALFGPDEIQRVLFPAINYIGAVDFPLVERMEIFFTVFWSFTVLSTVALQYMTANILLQSVFKNDKTSLYAYILSPIVFAISLIPKNTVDVAEMGDQVGRLTIFFSMILPLLLFFTYLIRKRRAIKK</sequence>
<proteinExistence type="inferred from homology"/>
<keyword evidence="6 8" id="KW-1133">Transmembrane helix</keyword>
<evidence type="ECO:0000256" key="7">
    <source>
        <dbReference type="ARBA" id="ARBA00023136"/>
    </source>
</evidence>
<name>A0A833M7M0_9FIRM</name>
<evidence type="ECO:0000256" key="8">
    <source>
        <dbReference type="SAM" id="Phobius"/>
    </source>
</evidence>
<protein>
    <submittedName>
        <fullName evidence="9">GerAB/ArcD/ProY family transporter</fullName>
    </submittedName>
</protein>
<evidence type="ECO:0000256" key="6">
    <source>
        <dbReference type="ARBA" id="ARBA00022989"/>
    </source>
</evidence>
<evidence type="ECO:0000256" key="1">
    <source>
        <dbReference type="ARBA" id="ARBA00004141"/>
    </source>
</evidence>
<feature type="transmembrane region" description="Helical" evidence="8">
    <location>
        <begin position="16"/>
        <end position="38"/>
    </location>
</feature>
<dbReference type="NCBIfam" id="TIGR00912">
    <property type="entry name" value="2A0309"/>
    <property type="match status" value="1"/>
</dbReference>
<evidence type="ECO:0000256" key="2">
    <source>
        <dbReference type="ARBA" id="ARBA00007998"/>
    </source>
</evidence>
<accession>A0A833M7M0</accession>
<evidence type="ECO:0000256" key="4">
    <source>
        <dbReference type="ARBA" id="ARBA00022544"/>
    </source>
</evidence>
<evidence type="ECO:0000313" key="9">
    <source>
        <dbReference type="EMBL" id="KAB3530757.1"/>
    </source>
</evidence>
<feature type="transmembrane region" description="Helical" evidence="8">
    <location>
        <begin position="85"/>
        <end position="109"/>
    </location>
</feature>
<dbReference type="InterPro" id="IPR004761">
    <property type="entry name" value="Spore_GerAB"/>
</dbReference>
<comment type="subcellular location">
    <subcellularLocation>
        <location evidence="1">Membrane</location>
        <topology evidence="1">Multi-pass membrane protein</topology>
    </subcellularLocation>
</comment>
<dbReference type="AlphaFoldDB" id="A0A833M7M0"/>
<keyword evidence="10" id="KW-1185">Reference proteome</keyword>
<feature type="transmembrane region" description="Helical" evidence="8">
    <location>
        <begin position="115"/>
        <end position="135"/>
    </location>
</feature>
<evidence type="ECO:0000313" key="10">
    <source>
        <dbReference type="Proteomes" id="UP000465601"/>
    </source>
</evidence>
<evidence type="ECO:0000256" key="3">
    <source>
        <dbReference type="ARBA" id="ARBA00022448"/>
    </source>
</evidence>
<evidence type="ECO:0000256" key="5">
    <source>
        <dbReference type="ARBA" id="ARBA00022692"/>
    </source>
</evidence>
<dbReference type="PANTHER" id="PTHR34975">
    <property type="entry name" value="SPORE GERMINATION PROTEIN A2"/>
    <property type="match status" value="1"/>
</dbReference>